<gene>
    <name evidence="10" type="ORF">APLA_LOCUS17664</name>
</gene>
<dbReference type="OrthoDB" id="5985335at2759"/>
<evidence type="ECO:0000256" key="6">
    <source>
        <dbReference type="ARBA" id="ARBA00022918"/>
    </source>
</evidence>
<keyword evidence="4" id="KW-0540">Nuclease</keyword>
<feature type="domain" description="Integrase catalytic" evidence="9">
    <location>
        <begin position="1009"/>
        <end position="1160"/>
    </location>
</feature>
<dbReference type="InterPro" id="IPR001584">
    <property type="entry name" value="Integrase_cat-core"/>
</dbReference>
<dbReference type="FunFam" id="3.30.70.270:FF:000020">
    <property type="entry name" value="Transposon Tf2-6 polyprotein-like Protein"/>
    <property type="match status" value="1"/>
</dbReference>
<dbReference type="InterPro" id="IPR012337">
    <property type="entry name" value="RNaseH-like_sf"/>
</dbReference>
<keyword evidence="11" id="KW-1185">Reference proteome</keyword>
<evidence type="ECO:0000313" key="11">
    <source>
        <dbReference type="Proteomes" id="UP000494106"/>
    </source>
</evidence>
<dbReference type="Gene3D" id="3.30.70.270">
    <property type="match status" value="2"/>
</dbReference>
<dbReference type="Proteomes" id="UP000494106">
    <property type="component" value="Unassembled WGS sequence"/>
</dbReference>
<dbReference type="Pfam" id="PF17919">
    <property type="entry name" value="RT_RNaseH_2"/>
    <property type="match status" value="1"/>
</dbReference>
<dbReference type="SUPFAM" id="SSF53098">
    <property type="entry name" value="Ribonuclease H-like"/>
    <property type="match status" value="1"/>
</dbReference>
<dbReference type="InterPro" id="IPR041588">
    <property type="entry name" value="Integrase_H2C2"/>
</dbReference>
<keyword evidence="6" id="KW-0695">RNA-directed DNA polymerase</keyword>
<dbReference type="InterPro" id="IPR050951">
    <property type="entry name" value="Retrovirus_Pol_polyprotein"/>
</dbReference>
<dbReference type="GO" id="GO:0015074">
    <property type="term" value="P:DNA integration"/>
    <property type="evidence" value="ECO:0007669"/>
    <property type="project" value="InterPro"/>
</dbReference>
<dbReference type="FunFam" id="3.30.420.10:FF:000063">
    <property type="entry name" value="Retrovirus-related Pol polyprotein from transposon 297-like Protein"/>
    <property type="match status" value="1"/>
</dbReference>
<protein>
    <recommendedName>
        <fullName evidence="1">RNA-directed DNA polymerase</fullName>
        <ecNumber evidence="1">2.7.7.49</ecNumber>
    </recommendedName>
</protein>
<proteinExistence type="predicted"/>
<dbReference type="InterPro" id="IPR021109">
    <property type="entry name" value="Peptidase_aspartic_dom_sf"/>
</dbReference>
<keyword evidence="5" id="KW-0378">Hydrolase</keyword>
<dbReference type="SUPFAM" id="SSF56672">
    <property type="entry name" value="DNA/RNA polymerases"/>
    <property type="match status" value="1"/>
</dbReference>
<dbReference type="PANTHER" id="PTHR37984">
    <property type="entry name" value="PROTEIN CBG26694"/>
    <property type="match status" value="1"/>
</dbReference>
<dbReference type="CDD" id="cd09274">
    <property type="entry name" value="RNase_HI_RT_Ty3"/>
    <property type="match status" value="1"/>
</dbReference>
<dbReference type="PROSITE" id="PS50994">
    <property type="entry name" value="INTEGRASE"/>
    <property type="match status" value="1"/>
</dbReference>
<feature type="compositionally biased region" description="Low complexity" evidence="8">
    <location>
        <begin position="209"/>
        <end position="219"/>
    </location>
</feature>
<evidence type="ECO:0000256" key="4">
    <source>
        <dbReference type="ARBA" id="ARBA00022722"/>
    </source>
</evidence>
<dbReference type="Gene3D" id="3.10.10.10">
    <property type="entry name" value="HIV Type 1 Reverse Transcriptase, subunit A, domain 1"/>
    <property type="match status" value="1"/>
</dbReference>
<dbReference type="Gene3D" id="2.40.70.10">
    <property type="entry name" value="Acid Proteases"/>
    <property type="match status" value="1"/>
</dbReference>
<accession>A0A8S1BVC8</accession>
<comment type="caution">
    <text evidence="10">The sequence shown here is derived from an EMBL/GenBank/DDBJ whole genome shotgun (WGS) entry which is preliminary data.</text>
</comment>
<dbReference type="FunFam" id="3.10.20.370:FF:000001">
    <property type="entry name" value="Retrovirus-related Pol polyprotein from transposon 17.6-like protein"/>
    <property type="match status" value="1"/>
</dbReference>
<keyword evidence="3" id="KW-0548">Nucleotidyltransferase</keyword>
<feature type="region of interest" description="Disordered" evidence="8">
    <location>
        <begin position="1277"/>
        <end position="1312"/>
    </location>
</feature>
<dbReference type="InterPro" id="IPR043128">
    <property type="entry name" value="Rev_trsase/Diguanyl_cyclase"/>
</dbReference>
<evidence type="ECO:0000313" key="10">
    <source>
        <dbReference type="EMBL" id="CAB3261134.1"/>
    </source>
</evidence>
<dbReference type="InterPro" id="IPR000477">
    <property type="entry name" value="RT_dom"/>
</dbReference>
<dbReference type="PANTHER" id="PTHR37984:SF5">
    <property type="entry name" value="PROTEIN NYNRIN-LIKE"/>
    <property type="match status" value="1"/>
</dbReference>
<sequence length="1326" mass="149365">MPIGKLEPFDVNSKQWPAYIRRVKQYILLNEIKDELRVPLLITVVGEHTYSLMCDLCAPKNPEEKSFDELIKAVLEHLEPQRSEIAERHVFRLRRQRDGESMTEYLQELKHLATTCNFGTTLEENLRDQFVSGLSNSAMRSRIFAEKSITYREAVELALALEAAERHAEVSGATAPVSASGASVGEGLHSTRAGSAGTSGGGERRTSRYRGAGAKGSNSAASSISLQCWRCGKAHRPDRCRYVNYNCDECNQRGHLKVMCREVQANRSDRQNYVSGYAEDEDLFNIELASKGNKPFFIKVNIDDYMIECEVDTGSRISAISEVFYKKMFSHKTIYFDNLLLRCYSGTPIESLGYIMVTVSLGNVVANDLILYVIKNGARPLMGRDWLRSLNIKQISINDISTDPCINRLAKEFPEVFTDKLGKCRKLLQLQLTDSEPVYVRARTVPLALRARVQRELERLEAEGTIYRVEHSEYGTPIVPVIKTNGDIRICGDYKVTINRKLKREFYPLPRIEELFATLSGGKEFSKIDLTHAYLQTVLDEDSQKCTAITTHIGTFVYRRTPFGLSCIPEKFQKLMEETLRGVPGTVVFLDDICVTGLSRYEHLNNLKQVLIRLKDMGLTVKLNKCQFLQTSVKYLGFIIDQKGLHPDPNKVNVIVDAPTPTDVTQLKGFLGLLNYYGKFIPRLSTLLHPLHELLKKGVSWKWSSECNQAFVEAKRALSSKKVLAHYEEGRPLVLSVDSRAFGLGAVLAHRFPDGSERPVSCVSRTLNQAERNYSQIDKEALAIFYGVIRHHQYLYGRTFELRTDHKPLSYIFGPKIGIPQTAASRLQSWAVRLAAYDFTIKFVTSKQNGPADALSRLPLSQVPRRPSDAVSYINLVQECLPVDFMEVGKETNKNVLLSRIVGYVKFGWPSVPSCEAEKPYFVRKNDLTVDFSCLIYKYRIVIPASLQGKVLHELHQGHLGVNKMKTLARNYVYWPNLDMDLENVCRSCEPCRTVRDAPPRDTLHPWEFPLFPWQRLHADFAEHLGKRYLLVVDAHSKWIEVLPMARTDAQSTITALMSVFGRFGLPSQLVTDNGPPFLSMEFKKYCMNNCIRHVTSAPYRPQANGAAENAVKTVKKAIKRAVHTGENVLQAIHKFLFYYRNCEHASTGVSPAVLLTGRRMRMRLDALRPDVAQVARKAQQRQIANAGGTPQPSILLGEPVLARDYSVGKNKWSTGTVTEQTGPVSYRVNMGNGVEWRRHRDQVLPIENKSRLSLSRASVGEKRGQGTSDVEEHVEDAFDASEEGTVGTGSVESPRAPDRSPTPPLPGATARTLRAYARAQNKARN</sequence>
<dbReference type="GO" id="GO:0003676">
    <property type="term" value="F:nucleic acid binding"/>
    <property type="evidence" value="ECO:0007669"/>
    <property type="project" value="InterPro"/>
</dbReference>
<evidence type="ECO:0000256" key="8">
    <source>
        <dbReference type="SAM" id="MobiDB-lite"/>
    </source>
</evidence>
<evidence type="ECO:0000256" key="5">
    <source>
        <dbReference type="ARBA" id="ARBA00022759"/>
    </source>
</evidence>
<evidence type="ECO:0000256" key="1">
    <source>
        <dbReference type="ARBA" id="ARBA00012493"/>
    </source>
</evidence>
<evidence type="ECO:0000259" key="9">
    <source>
        <dbReference type="PROSITE" id="PS50994"/>
    </source>
</evidence>
<dbReference type="GO" id="GO:0042575">
    <property type="term" value="C:DNA polymerase complex"/>
    <property type="evidence" value="ECO:0007669"/>
    <property type="project" value="UniProtKB-ARBA"/>
</dbReference>
<keyword evidence="7" id="KW-0511">Multifunctional enzyme</keyword>
<keyword evidence="5" id="KW-0255">Endonuclease</keyword>
<dbReference type="InterPro" id="IPR036397">
    <property type="entry name" value="RNaseH_sf"/>
</dbReference>
<feature type="region of interest" description="Disordered" evidence="8">
    <location>
        <begin position="171"/>
        <end position="219"/>
    </location>
</feature>
<dbReference type="Pfam" id="PF17921">
    <property type="entry name" value="Integrase_H2C2"/>
    <property type="match status" value="1"/>
</dbReference>
<dbReference type="SUPFAM" id="SSF50630">
    <property type="entry name" value="Acid proteases"/>
    <property type="match status" value="1"/>
</dbReference>
<evidence type="ECO:0000256" key="3">
    <source>
        <dbReference type="ARBA" id="ARBA00022695"/>
    </source>
</evidence>
<dbReference type="Pfam" id="PF00665">
    <property type="entry name" value="rve"/>
    <property type="match status" value="1"/>
</dbReference>
<organism evidence="10 11">
    <name type="scientific">Arctia plantaginis</name>
    <name type="common">Wood tiger moth</name>
    <name type="synonym">Phalaena plantaginis</name>
    <dbReference type="NCBI Taxonomy" id="874455"/>
    <lineage>
        <taxon>Eukaryota</taxon>
        <taxon>Metazoa</taxon>
        <taxon>Ecdysozoa</taxon>
        <taxon>Arthropoda</taxon>
        <taxon>Hexapoda</taxon>
        <taxon>Insecta</taxon>
        <taxon>Pterygota</taxon>
        <taxon>Neoptera</taxon>
        <taxon>Endopterygota</taxon>
        <taxon>Lepidoptera</taxon>
        <taxon>Glossata</taxon>
        <taxon>Ditrysia</taxon>
        <taxon>Noctuoidea</taxon>
        <taxon>Erebidae</taxon>
        <taxon>Arctiinae</taxon>
        <taxon>Arctia</taxon>
    </lineage>
</organism>
<keyword evidence="2" id="KW-0808">Transferase</keyword>
<dbReference type="Gene3D" id="1.10.340.70">
    <property type="match status" value="1"/>
</dbReference>
<dbReference type="InterPro" id="IPR041577">
    <property type="entry name" value="RT_RNaseH_2"/>
</dbReference>
<dbReference type="Gene3D" id="3.30.420.10">
    <property type="entry name" value="Ribonuclease H-like superfamily/Ribonuclease H"/>
    <property type="match status" value="1"/>
</dbReference>
<evidence type="ECO:0000256" key="2">
    <source>
        <dbReference type="ARBA" id="ARBA00022679"/>
    </source>
</evidence>
<dbReference type="FunFam" id="1.10.340.70:FF:000003">
    <property type="entry name" value="Protein CBG25708"/>
    <property type="match status" value="1"/>
</dbReference>
<dbReference type="Pfam" id="PF00078">
    <property type="entry name" value="RVT_1"/>
    <property type="match status" value="1"/>
</dbReference>
<dbReference type="CDD" id="cd01647">
    <property type="entry name" value="RT_LTR"/>
    <property type="match status" value="1"/>
</dbReference>
<dbReference type="EC" id="2.7.7.49" evidence="1"/>
<reference evidence="10 11" key="1">
    <citation type="submission" date="2020-04" db="EMBL/GenBank/DDBJ databases">
        <authorList>
            <person name="Wallbank WR R."/>
            <person name="Pardo Diaz C."/>
            <person name="Kozak K."/>
            <person name="Martin S."/>
            <person name="Jiggins C."/>
            <person name="Moest M."/>
            <person name="Warren A I."/>
            <person name="Byers J.R.P. K."/>
            <person name="Montejo-Kovacevich G."/>
            <person name="Yen C E."/>
        </authorList>
    </citation>
    <scope>NUCLEOTIDE SEQUENCE [LARGE SCALE GENOMIC DNA]</scope>
</reference>
<name>A0A8S1BVC8_ARCPL</name>
<dbReference type="GO" id="GO:0003964">
    <property type="term" value="F:RNA-directed DNA polymerase activity"/>
    <property type="evidence" value="ECO:0007669"/>
    <property type="project" value="UniProtKB-KW"/>
</dbReference>
<evidence type="ECO:0000256" key="7">
    <source>
        <dbReference type="ARBA" id="ARBA00023268"/>
    </source>
</evidence>
<dbReference type="InterPro" id="IPR043502">
    <property type="entry name" value="DNA/RNA_pol_sf"/>
</dbReference>
<dbReference type="GO" id="GO:0004519">
    <property type="term" value="F:endonuclease activity"/>
    <property type="evidence" value="ECO:0007669"/>
    <property type="project" value="UniProtKB-KW"/>
</dbReference>
<dbReference type="EMBL" id="CADEBC010000858">
    <property type="protein sequence ID" value="CAB3261134.1"/>
    <property type="molecule type" value="Genomic_DNA"/>
</dbReference>